<keyword evidence="2" id="KW-1185">Reference proteome</keyword>
<dbReference type="AlphaFoldDB" id="A0A093LAB2"/>
<gene>
    <name evidence="1" type="ORF">N326_12538</name>
</gene>
<reference evidence="1 2" key="1">
    <citation type="submission" date="2014-04" db="EMBL/GenBank/DDBJ databases">
        <title>Genome evolution of avian class.</title>
        <authorList>
            <person name="Zhang G."/>
            <person name="Li C."/>
        </authorList>
    </citation>
    <scope>NUCLEOTIDE SEQUENCE [LARGE SCALE GENOMIC DNA]</scope>
    <source>
        <strain evidence="1">BGI_N326</strain>
    </source>
</reference>
<evidence type="ECO:0000313" key="2">
    <source>
        <dbReference type="Proteomes" id="UP000054232"/>
    </source>
</evidence>
<protein>
    <submittedName>
        <fullName evidence="1">Uncharacterized protein</fullName>
    </submittedName>
</protein>
<accession>A0A093LAB2</accession>
<organism evidence="1 2">
    <name type="scientific">Eurypyga helias</name>
    <name type="common">Sunbittern</name>
    <name type="synonym">Ardea helias</name>
    <dbReference type="NCBI Taxonomy" id="54383"/>
    <lineage>
        <taxon>Eukaryota</taxon>
        <taxon>Metazoa</taxon>
        <taxon>Chordata</taxon>
        <taxon>Craniata</taxon>
        <taxon>Vertebrata</taxon>
        <taxon>Euteleostomi</taxon>
        <taxon>Archelosauria</taxon>
        <taxon>Archosauria</taxon>
        <taxon>Dinosauria</taxon>
        <taxon>Saurischia</taxon>
        <taxon>Theropoda</taxon>
        <taxon>Coelurosauria</taxon>
        <taxon>Aves</taxon>
        <taxon>Neognathae</taxon>
        <taxon>Neoaves</taxon>
        <taxon>Phaethontimorphae</taxon>
        <taxon>Eurypygiformes</taxon>
        <taxon>Eurypygidae</taxon>
        <taxon>Eurypyga</taxon>
    </lineage>
</organism>
<proteinExistence type="predicted"/>
<dbReference type="Proteomes" id="UP000054232">
    <property type="component" value="Unassembled WGS sequence"/>
</dbReference>
<dbReference type="EMBL" id="KK568944">
    <property type="protein sequence ID" value="KFW06126.1"/>
    <property type="molecule type" value="Genomic_DNA"/>
</dbReference>
<feature type="non-terminal residue" evidence="1">
    <location>
        <position position="1"/>
    </location>
</feature>
<name>A0A093LAB2_EURHL</name>
<feature type="non-terminal residue" evidence="1">
    <location>
        <position position="112"/>
    </location>
</feature>
<sequence length="112" mass="12480">KDLILDESLQDSELYPELIQPSLLSVLQCKVLPGTREGMGWNQPAFLITVSLVHTCIQTGESRKGWYRGTAQGQEGDRCFLQDFDSASVAVKINSAPGYDCLFQHCPVENYL</sequence>
<evidence type="ECO:0000313" key="1">
    <source>
        <dbReference type="EMBL" id="KFW06126.1"/>
    </source>
</evidence>